<name>A0ABP5PS26_9ACTN</name>
<reference evidence="2" key="1">
    <citation type="journal article" date="2019" name="Int. J. Syst. Evol. Microbiol.">
        <title>The Global Catalogue of Microorganisms (GCM) 10K type strain sequencing project: providing services to taxonomists for standard genome sequencing and annotation.</title>
        <authorList>
            <consortium name="The Broad Institute Genomics Platform"/>
            <consortium name="The Broad Institute Genome Sequencing Center for Infectious Disease"/>
            <person name="Wu L."/>
            <person name="Ma J."/>
        </authorList>
    </citation>
    <scope>NUCLEOTIDE SEQUENCE [LARGE SCALE GENOMIC DNA]</scope>
    <source>
        <strain evidence="2">JCM 16114</strain>
    </source>
</reference>
<protein>
    <submittedName>
        <fullName evidence="1">Uncharacterized protein</fullName>
    </submittedName>
</protein>
<evidence type="ECO:0000313" key="2">
    <source>
        <dbReference type="Proteomes" id="UP001499843"/>
    </source>
</evidence>
<comment type="caution">
    <text evidence="1">The sequence shown here is derived from an EMBL/GenBank/DDBJ whole genome shotgun (WGS) entry which is preliminary data.</text>
</comment>
<gene>
    <name evidence="1" type="ORF">GCM10009850_098140</name>
</gene>
<keyword evidence="2" id="KW-1185">Reference proteome</keyword>
<dbReference type="EMBL" id="BAAAQX010000040">
    <property type="protein sequence ID" value="GAA2214349.1"/>
    <property type="molecule type" value="Genomic_DNA"/>
</dbReference>
<proteinExistence type="predicted"/>
<organism evidence="1 2">
    <name type="scientific">Nonomuraea monospora</name>
    <dbReference type="NCBI Taxonomy" id="568818"/>
    <lineage>
        <taxon>Bacteria</taxon>
        <taxon>Bacillati</taxon>
        <taxon>Actinomycetota</taxon>
        <taxon>Actinomycetes</taxon>
        <taxon>Streptosporangiales</taxon>
        <taxon>Streptosporangiaceae</taxon>
        <taxon>Nonomuraea</taxon>
    </lineage>
</organism>
<dbReference type="Proteomes" id="UP001499843">
    <property type="component" value="Unassembled WGS sequence"/>
</dbReference>
<accession>A0ABP5PS26</accession>
<evidence type="ECO:0000313" key="1">
    <source>
        <dbReference type="EMBL" id="GAA2214349.1"/>
    </source>
</evidence>
<sequence length="54" mass="5600">MPESATEWMPSASIEEDPVNAAATNFATAIAKFAVKAATIALVPPLALTELLQS</sequence>